<protein>
    <recommendedName>
        <fullName evidence="7">EGF-like domain-containing protein</fullName>
    </recommendedName>
</protein>
<dbReference type="PANTHER" id="PTHR24044">
    <property type="entry name" value="NOTCH LIGAND FAMILY MEMBER"/>
    <property type="match status" value="1"/>
</dbReference>
<feature type="disulfide bond" evidence="6">
    <location>
        <begin position="427"/>
        <end position="436"/>
    </location>
</feature>
<gene>
    <name evidence="8" type="ORF">V1264_019580</name>
</gene>
<feature type="domain" description="EGF-like" evidence="7">
    <location>
        <begin position="401"/>
        <end position="437"/>
    </location>
</feature>
<dbReference type="PRINTS" id="PR00010">
    <property type="entry name" value="EGFBLOOD"/>
</dbReference>
<evidence type="ECO:0000256" key="4">
    <source>
        <dbReference type="ARBA" id="ARBA00023157"/>
    </source>
</evidence>
<feature type="disulfide bond" evidence="6">
    <location>
        <begin position="503"/>
        <end position="512"/>
    </location>
</feature>
<keyword evidence="4 6" id="KW-1015">Disulfide bond</keyword>
<dbReference type="FunFam" id="2.10.25.10:FF:000004">
    <property type="entry name" value="Neurogenic locus notch 1"/>
    <property type="match status" value="3"/>
</dbReference>
<dbReference type="Proteomes" id="UP001374579">
    <property type="component" value="Unassembled WGS sequence"/>
</dbReference>
<proteinExistence type="predicted"/>
<dbReference type="GO" id="GO:0005112">
    <property type="term" value="F:Notch binding"/>
    <property type="evidence" value="ECO:0007669"/>
    <property type="project" value="TreeGrafter"/>
</dbReference>
<dbReference type="Pfam" id="PF00008">
    <property type="entry name" value="EGF"/>
    <property type="match status" value="2"/>
</dbReference>
<dbReference type="SUPFAM" id="SSF57196">
    <property type="entry name" value="EGF/Laminin"/>
    <property type="match status" value="2"/>
</dbReference>
<dbReference type="InterPro" id="IPR013032">
    <property type="entry name" value="EGF-like_CS"/>
</dbReference>
<keyword evidence="9" id="KW-1185">Reference proteome</keyword>
<organism evidence="8 9">
    <name type="scientific">Littorina saxatilis</name>
    <dbReference type="NCBI Taxonomy" id="31220"/>
    <lineage>
        <taxon>Eukaryota</taxon>
        <taxon>Metazoa</taxon>
        <taxon>Spiralia</taxon>
        <taxon>Lophotrochozoa</taxon>
        <taxon>Mollusca</taxon>
        <taxon>Gastropoda</taxon>
        <taxon>Caenogastropoda</taxon>
        <taxon>Littorinimorpha</taxon>
        <taxon>Littorinoidea</taxon>
        <taxon>Littorinidae</taxon>
        <taxon>Littorina</taxon>
    </lineage>
</organism>
<dbReference type="SUPFAM" id="SSF57184">
    <property type="entry name" value="Growth factor receptor domain"/>
    <property type="match status" value="1"/>
</dbReference>
<accession>A0AAN9GEP0</accession>
<feature type="domain" description="EGF-like" evidence="7">
    <location>
        <begin position="515"/>
        <end position="551"/>
    </location>
</feature>
<feature type="domain" description="EGF-like" evidence="7">
    <location>
        <begin position="362"/>
        <end position="399"/>
    </location>
</feature>
<feature type="disulfide bond" evidence="6">
    <location>
        <begin position="389"/>
        <end position="398"/>
    </location>
</feature>
<evidence type="ECO:0000256" key="5">
    <source>
        <dbReference type="ARBA" id="ARBA00023180"/>
    </source>
</evidence>
<sequence length="595" mass="63752">MLTPGTVLFQVELTFKMGWTYGRGPGCTETKVGQLVSKQVAGNNQWQCTQGCGGTVDVADVSYYCKGANPGEKWEQGEKSFTHTFIGQGPYTVAYSGGNWMDLDGGKGGGTWNLETVIDLRQRSDTGLSNSSPVTLSKPIYYTQYDCDHKIRIPVLDPDGDRVRCRMANGSACQSVCDALPGVTLDEDTCTLTFRPDAPTSYSPGGWYAVAITVEDSPTSPITVGGQTYNPGDVLTSVPVQFLIQTPTSLQPCDWRPVFVNDTPAEGAQIVVRAGDTLNLNLYASNLKNPAATISSIQVLGPRGMTQGAVTPDDKGRNNVFTKQLTWTPTPADVGEHILCAIAEDSTKRSSESRCFSVKAWDIDPCDSTPCQHGATCTRVGDTAFTCTCTPGYTDHLCATDIDECVSAPCQNGGTCKDQVNGYLCQCAPGYTDLQCQTDINECVSAPCQNGATCVDQVNDYLCQCAPGYTDLQCQIDIDECVSAPCQNGATCVDQVNGYLCQCAPGYTDLQCQTDVNECVSAPCQNGATCVDQVNGYLCQCAPGYTDLQCQTGKISDAYFDISKAIVGNDVHGAFFLFCPLKSAQNVLLKRDPMV</sequence>
<dbReference type="InterPro" id="IPR001881">
    <property type="entry name" value="EGF-like_Ca-bd_dom"/>
</dbReference>
<dbReference type="FunFam" id="2.10.25.10:FF:000143">
    <property type="entry name" value="Protein crumbs 1"/>
    <property type="match status" value="1"/>
</dbReference>
<dbReference type="InterPro" id="IPR009030">
    <property type="entry name" value="Growth_fac_rcpt_cys_sf"/>
</dbReference>
<dbReference type="PROSITE" id="PS50026">
    <property type="entry name" value="EGF_3"/>
    <property type="match status" value="5"/>
</dbReference>
<dbReference type="SMART" id="SM00181">
    <property type="entry name" value="EGF"/>
    <property type="match status" value="5"/>
</dbReference>
<dbReference type="InterPro" id="IPR000152">
    <property type="entry name" value="EGF-type_Asp/Asn_hydroxyl_site"/>
</dbReference>
<dbReference type="PANTHER" id="PTHR24044:SF506">
    <property type="entry name" value="NEUROGENIC LOCUS NOTCH HOMOLOG PROTEIN 2-LIKE"/>
    <property type="match status" value="1"/>
</dbReference>
<keyword evidence="1 6" id="KW-0245">EGF-like domain</keyword>
<keyword evidence="2" id="KW-0732">Signal</keyword>
<dbReference type="AlphaFoldDB" id="A0AAN9GEP0"/>
<dbReference type="PROSITE" id="PS01187">
    <property type="entry name" value="EGF_CA"/>
    <property type="match status" value="3"/>
</dbReference>
<evidence type="ECO:0000313" key="9">
    <source>
        <dbReference type="Proteomes" id="UP001374579"/>
    </source>
</evidence>
<name>A0AAN9GEP0_9CAEN</name>
<dbReference type="CDD" id="cd00054">
    <property type="entry name" value="EGF_CA"/>
    <property type="match status" value="5"/>
</dbReference>
<evidence type="ECO:0000313" key="8">
    <source>
        <dbReference type="EMBL" id="KAK7104944.1"/>
    </source>
</evidence>
<keyword evidence="5" id="KW-0325">Glycoprotein</keyword>
<dbReference type="InterPro" id="IPR050906">
    <property type="entry name" value="Notch_signaling"/>
</dbReference>
<keyword evidence="3" id="KW-0677">Repeat</keyword>
<comment type="caution">
    <text evidence="6">Lacks conserved residue(s) required for the propagation of feature annotation.</text>
</comment>
<evidence type="ECO:0000256" key="1">
    <source>
        <dbReference type="ARBA" id="ARBA00022536"/>
    </source>
</evidence>
<dbReference type="EMBL" id="JBAMIC010000008">
    <property type="protein sequence ID" value="KAK7104944.1"/>
    <property type="molecule type" value="Genomic_DNA"/>
</dbReference>
<dbReference type="FunFam" id="2.10.25.10:FF:000321">
    <property type="entry name" value="Protein delta homolog 1"/>
    <property type="match status" value="1"/>
</dbReference>
<dbReference type="PROSITE" id="PS00010">
    <property type="entry name" value="ASX_HYDROXYL"/>
    <property type="match status" value="4"/>
</dbReference>
<evidence type="ECO:0000256" key="2">
    <source>
        <dbReference type="ARBA" id="ARBA00022729"/>
    </source>
</evidence>
<dbReference type="GO" id="GO:0005509">
    <property type="term" value="F:calcium ion binding"/>
    <property type="evidence" value="ECO:0007669"/>
    <property type="project" value="InterPro"/>
</dbReference>
<dbReference type="InterPro" id="IPR000742">
    <property type="entry name" value="EGF"/>
</dbReference>
<feature type="domain" description="EGF-like" evidence="7">
    <location>
        <begin position="439"/>
        <end position="475"/>
    </location>
</feature>
<dbReference type="PROSITE" id="PS01186">
    <property type="entry name" value="EGF_2"/>
    <property type="match status" value="5"/>
</dbReference>
<dbReference type="Pfam" id="PF12661">
    <property type="entry name" value="hEGF"/>
    <property type="match status" value="3"/>
</dbReference>
<feature type="disulfide bond" evidence="6">
    <location>
        <begin position="465"/>
        <end position="474"/>
    </location>
</feature>
<feature type="domain" description="EGF-like" evidence="7">
    <location>
        <begin position="477"/>
        <end position="513"/>
    </location>
</feature>
<dbReference type="SMART" id="SM00179">
    <property type="entry name" value="EGF_CA"/>
    <property type="match status" value="5"/>
</dbReference>
<reference evidence="8 9" key="1">
    <citation type="submission" date="2024-02" db="EMBL/GenBank/DDBJ databases">
        <title>Chromosome-scale genome assembly of the rough periwinkle Littorina saxatilis.</title>
        <authorList>
            <person name="De Jode A."/>
            <person name="Faria R."/>
            <person name="Formenti G."/>
            <person name="Sims Y."/>
            <person name="Smith T.P."/>
            <person name="Tracey A."/>
            <person name="Wood J.M.D."/>
            <person name="Zagrodzka Z.B."/>
            <person name="Johannesson K."/>
            <person name="Butlin R.K."/>
            <person name="Leder E.H."/>
        </authorList>
    </citation>
    <scope>NUCLEOTIDE SEQUENCE [LARGE SCALE GENOMIC DNA]</scope>
    <source>
        <strain evidence="8">Snail1</strain>
        <tissue evidence="8">Muscle</tissue>
    </source>
</reference>
<evidence type="ECO:0000256" key="6">
    <source>
        <dbReference type="PROSITE-ProRule" id="PRU00076"/>
    </source>
</evidence>
<evidence type="ECO:0000256" key="3">
    <source>
        <dbReference type="ARBA" id="ARBA00022737"/>
    </source>
</evidence>
<comment type="caution">
    <text evidence="8">The sequence shown here is derived from an EMBL/GenBank/DDBJ whole genome shotgun (WGS) entry which is preliminary data.</text>
</comment>
<dbReference type="Gene3D" id="2.10.25.10">
    <property type="entry name" value="Laminin"/>
    <property type="match status" value="5"/>
</dbReference>
<feature type="disulfide bond" evidence="6">
    <location>
        <begin position="541"/>
        <end position="550"/>
    </location>
</feature>
<evidence type="ECO:0000259" key="7">
    <source>
        <dbReference type="PROSITE" id="PS50026"/>
    </source>
</evidence>
<dbReference type="InterPro" id="IPR018097">
    <property type="entry name" value="EGF_Ca-bd_CS"/>
</dbReference>